<keyword evidence="1" id="KW-0813">Transport</keyword>
<keyword evidence="5" id="KW-0378">Hydrolase</keyword>
<dbReference type="PANTHER" id="PTHR42711">
    <property type="entry name" value="ABC TRANSPORTER ATP-BINDING PROTEIN"/>
    <property type="match status" value="1"/>
</dbReference>
<dbReference type="Pfam" id="PF00005">
    <property type="entry name" value="ABC_tran"/>
    <property type="match status" value="1"/>
</dbReference>
<dbReference type="InterPro" id="IPR027417">
    <property type="entry name" value="P-loop_NTPase"/>
</dbReference>
<reference evidence="5 6" key="1">
    <citation type="submission" date="2016-11" db="EMBL/GenBank/DDBJ databases">
        <authorList>
            <person name="Manzoor S."/>
        </authorList>
    </citation>
    <scope>NUCLEOTIDE SEQUENCE [LARGE SCALE GENOMIC DNA]</scope>
    <source>
        <strain evidence="5">Clostridium ultunense strain Esp</strain>
    </source>
</reference>
<dbReference type="CDD" id="cd03230">
    <property type="entry name" value="ABC_DR_subfamily_A"/>
    <property type="match status" value="1"/>
</dbReference>
<gene>
    <name evidence="5" type="ORF">CUESP1_1418</name>
</gene>
<dbReference type="GO" id="GO:0005524">
    <property type="term" value="F:ATP binding"/>
    <property type="evidence" value="ECO:0007669"/>
    <property type="project" value="UniProtKB-KW"/>
</dbReference>
<dbReference type="PROSITE" id="PS50893">
    <property type="entry name" value="ABC_TRANSPORTER_2"/>
    <property type="match status" value="1"/>
</dbReference>
<proteinExistence type="predicted"/>
<feature type="domain" description="ABC transporter" evidence="4">
    <location>
        <begin position="2"/>
        <end position="229"/>
    </location>
</feature>
<sequence>MYQINNLTFKYPKNKENTIRGISFQIQDGEIFGLLGPSGVGKSTTQKILTKLLDRYEGQILYKDKDLKSYNKSYYEEIGVGFEMPVHFSKLTAEENVNFFKKLYKTNLDTDSLLKKVGLYEDKDKKVGEYSKGMKVRLNFVRAMLNEPKILFLDEPTNGLDPHNARIIKEIIKEYKEKGGTVLLTTHLMNDVDELCNRVAFMANGKIVEIDTPKNLKLKYGERKVEVEYREGEGIKKESFDLDALKDDEKFIEIIKNKEILTIHSKEMTLDDIFIKVTGVSTDE</sequence>
<keyword evidence="3" id="KW-0067">ATP-binding</keyword>
<evidence type="ECO:0000256" key="2">
    <source>
        <dbReference type="ARBA" id="ARBA00022741"/>
    </source>
</evidence>
<keyword evidence="6" id="KW-1185">Reference proteome</keyword>
<dbReference type="Gene3D" id="3.40.50.300">
    <property type="entry name" value="P-loop containing nucleotide triphosphate hydrolases"/>
    <property type="match status" value="1"/>
</dbReference>
<dbReference type="InterPro" id="IPR003593">
    <property type="entry name" value="AAA+_ATPase"/>
</dbReference>
<dbReference type="Proteomes" id="UP000245423">
    <property type="component" value="Chromosome 1"/>
</dbReference>
<evidence type="ECO:0000259" key="4">
    <source>
        <dbReference type="PROSITE" id="PS50893"/>
    </source>
</evidence>
<evidence type="ECO:0000256" key="3">
    <source>
        <dbReference type="ARBA" id="ARBA00022840"/>
    </source>
</evidence>
<dbReference type="SUPFAM" id="SSF52540">
    <property type="entry name" value="P-loop containing nucleoside triphosphate hydrolases"/>
    <property type="match status" value="1"/>
</dbReference>
<dbReference type="GO" id="GO:0016887">
    <property type="term" value="F:ATP hydrolysis activity"/>
    <property type="evidence" value="ECO:0007669"/>
    <property type="project" value="InterPro"/>
</dbReference>
<keyword evidence="2" id="KW-0547">Nucleotide-binding</keyword>
<dbReference type="SMART" id="SM00382">
    <property type="entry name" value="AAA"/>
    <property type="match status" value="1"/>
</dbReference>
<dbReference type="EC" id="3.6.3.-" evidence="5"/>
<dbReference type="InterPro" id="IPR050763">
    <property type="entry name" value="ABC_transporter_ATP-binding"/>
</dbReference>
<dbReference type="AlphaFoldDB" id="M1Z8D3"/>
<accession>M1Z8D3</accession>
<dbReference type="InterPro" id="IPR003439">
    <property type="entry name" value="ABC_transporter-like_ATP-bd"/>
</dbReference>
<name>M1Z8D3_9FIRM</name>
<dbReference type="InterPro" id="IPR017871">
    <property type="entry name" value="ABC_transporter-like_CS"/>
</dbReference>
<protein>
    <submittedName>
        <fullName evidence="5">Putative enzyme</fullName>
        <ecNumber evidence="5">3.6.3.-</ecNumber>
    </submittedName>
</protein>
<dbReference type="RefSeq" id="WP_005583561.1">
    <property type="nucleotide sequence ID" value="NZ_LT669839.1"/>
</dbReference>
<evidence type="ECO:0000256" key="1">
    <source>
        <dbReference type="ARBA" id="ARBA00022448"/>
    </source>
</evidence>
<dbReference type="HOGENOM" id="CLU_000604_1_2_9"/>
<dbReference type="PROSITE" id="PS00211">
    <property type="entry name" value="ABC_TRANSPORTER_1"/>
    <property type="match status" value="1"/>
</dbReference>
<dbReference type="EMBL" id="LT669839">
    <property type="protein sequence ID" value="SHD76788.1"/>
    <property type="molecule type" value="Genomic_DNA"/>
</dbReference>
<organism evidence="5 6">
    <name type="scientific">[Clostridium] ultunense Esp</name>
    <dbReference type="NCBI Taxonomy" id="1288971"/>
    <lineage>
        <taxon>Bacteria</taxon>
        <taxon>Bacillati</taxon>
        <taxon>Bacillota</taxon>
        <taxon>Tissierellia</taxon>
        <taxon>Tissierellales</taxon>
        <taxon>Tepidimicrobiaceae</taxon>
        <taxon>Schnuerera</taxon>
    </lineage>
</organism>
<evidence type="ECO:0000313" key="6">
    <source>
        <dbReference type="Proteomes" id="UP000245423"/>
    </source>
</evidence>
<dbReference type="PANTHER" id="PTHR42711:SF18">
    <property type="entry name" value="ABC TRANSPORTER, ATP-BINDING PROTEIN"/>
    <property type="match status" value="1"/>
</dbReference>
<evidence type="ECO:0000313" key="5">
    <source>
        <dbReference type="EMBL" id="SHD76788.1"/>
    </source>
</evidence>
<dbReference type="OrthoDB" id="9775135at2"/>